<dbReference type="Proteomes" id="UP001500979">
    <property type="component" value="Unassembled WGS sequence"/>
</dbReference>
<gene>
    <name evidence="2" type="ORF">GCM10010470_36350</name>
</gene>
<dbReference type="Gene3D" id="3.50.50.60">
    <property type="entry name" value="FAD/NAD(P)-binding domain"/>
    <property type="match status" value="1"/>
</dbReference>
<dbReference type="GO" id="GO:0004497">
    <property type="term" value="F:monooxygenase activity"/>
    <property type="evidence" value="ECO:0007669"/>
    <property type="project" value="UniProtKB-KW"/>
</dbReference>
<keyword evidence="2" id="KW-0560">Oxidoreductase</keyword>
<sequence length="404" mass="44523">MTKRVLISGAGIAGPALAHWLHRYGFEVTVVERAPRLRPGGQAVDIRGVGKEVVRRMGLDERVRAACTDTRGVSYVDSSNRERARMRAEMFGGDGIIAEIEILRGDLAAVLFEATRHGVEYRFGDTITGVEQTRDGVVATLDSGTSEAFDLVIGADGLHSGLRSLVFGPESRYLRDLGHLLAFFTVPNRLGLDHWMTGYAEPDRSAVVRSIRDNREAMAMLSVRGDRSDYDHRDTAGQKALLRKHMRHMKWEVPWLLDQMDNAADFYFDSCSQVHLPTWSAGRVALLGDAAFCSSPLSGQGTTLAIIGAYVLAGELAAAGGDHAIAFAEYEKRMRDYVTANQKMGADNAKRFAARSRFGIWAQHQMIRMLPHVPGKALIMRKMLQVINGIDLPDYGHLPATARS</sequence>
<dbReference type="PRINTS" id="PR00420">
    <property type="entry name" value="RNGMNOXGNASE"/>
</dbReference>
<keyword evidence="3" id="KW-1185">Reference proteome</keyword>
<dbReference type="InterPro" id="IPR036188">
    <property type="entry name" value="FAD/NAD-bd_sf"/>
</dbReference>
<keyword evidence="2" id="KW-0503">Monooxygenase</keyword>
<dbReference type="RefSeq" id="WP_344681162.1">
    <property type="nucleotide sequence ID" value="NZ_BAAAUX010000014.1"/>
</dbReference>
<evidence type="ECO:0000313" key="2">
    <source>
        <dbReference type="EMBL" id="GAA2797891.1"/>
    </source>
</evidence>
<dbReference type="Gene3D" id="3.30.9.10">
    <property type="entry name" value="D-Amino Acid Oxidase, subunit A, domain 2"/>
    <property type="match status" value="1"/>
</dbReference>
<dbReference type="InterPro" id="IPR051704">
    <property type="entry name" value="FAD_aromatic-hydroxylase"/>
</dbReference>
<dbReference type="Pfam" id="PF01494">
    <property type="entry name" value="FAD_binding_3"/>
    <property type="match status" value="1"/>
</dbReference>
<organism evidence="2 3">
    <name type="scientific">Saccharopolyspora taberi</name>
    <dbReference type="NCBI Taxonomy" id="60895"/>
    <lineage>
        <taxon>Bacteria</taxon>
        <taxon>Bacillati</taxon>
        <taxon>Actinomycetota</taxon>
        <taxon>Actinomycetes</taxon>
        <taxon>Pseudonocardiales</taxon>
        <taxon>Pseudonocardiaceae</taxon>
        <taxon>Saccharopolyspora</taxon>
    </lineage>
</organism>
<evidence type="ECO:0000259" key="1">
    <source>
        <dbReference type="Pfam" id="PF01494"/>
    </source>
</evidence>
<dbReference type="PANTHER" id="PTHR46865:SF2">
    <property type="entry name" value="MONOOXYGENASE"/>
    <property type="match status" value="1"/>
</dbReference>
<reference evidence="2 3" key="1">
    <citation type="journal article" date="2019" name="Int. J. Syst. Evol. Microbiol.">
        <title>The Global Catalogue of Microorganisms (GCM) 10K type strain sequencing project: providing services to taxonomists for standard genome sequencing and annotation.</title>
        <authorList>
            <consortium name="The Broad Institute Genomics Platform"/>
            <consortium name="The Broad Institute Genome Sequencing Center for Infectious Disease"/>
            <person name="Wu L."/>
            <person name="Ma J."/>
        </authorList>
    </citation>
    <scope>NUCLEOTIDE SEQUENCE [LARGE SCALE GENOMIC DNA]</scope>
    <source>
        <strain evidence="2 3">JCM 9383</strain>
    </source>
</reference>
<feature type="domain" description="FAD-binding" evidence="1">
    <location>
        <begin position="4"/>
        <end position="322"/>
    </location>
</feature>
<protein>
    <submittedName>
        <fullName evidence="2">FAD-dependent monooxygenase</fullName>
    </submittedName>
</protein>
<dbReference type="InterPro" id="IPR002938">
    <property type="entry name" value="FAD-bd"/>
</dbReference>
<dbReference type="EMBL" id="BAAAUX010000014">
    <property type="protein sequence ID" value="GAA2797891.1"/>
    <property type="molecule type" value="Genomic_DNA"/>
</dbReference>
<dbReference type="PANTHER" id="PTHR46865">
    <property type="entry name" value="OXIDOREDUCTASE-RELATED"/>
    <property type="match status" value="1"/>
</dbReference>
<evidence type="ECO:0000313" key="3">
    <source>
        <dbReference type="Proteomes" id="UP001500979"/>
    </source>
</evidence>
<name>A0ABN3VFJ1_9PSEU</name>
<accession>A0ABN3VFJ1</accession>
<dbReference type="SUPFAM" id="SSF51905">
    <property type="entry name" value="FAD/NAD(P)-binding domain"/>
    <property type="match status" value="1"/>
</dbReference>
<proteinExistence type="predicted"/>
<comment type="caution">
    <text evidence="2">The sequence shown here is derived from an EMBL/GenBank/DDBJ whole genome shotgun (WGS) entry which is preliminary data.</text>
</comment>